<dbReference type="Proteomes" id="UP001233999">
    <property type="component" value="Unassembled WGS sequence"/>
</dbReference>
<proteinExistence type="predicted"/>
<evidence type="ECO:0000313" key="1">
    <source>
        <dbReference type="EMBL" id="KAJ9594510.1"/>
    </source>
</evidence>
<reference evidence="1" key="1">
    <citation type="journal article" date="2023" name="IScience">
        <title>Live-bearing cockroach genome reveals convergent evolutionary mechanisms linked to viviparity in insects and beyond.</title>
        <authorList>
            <person name="Fouks B."/>
            <person name="Harrison M.C."/>
            <person name="Mikhailova A.A."/>
            <person name="Marchal E."/>
            <person name="English S."/>
            <person name="Carruthers M."/>
            <person name="Jennings E.C."/>
            <person name="Chiamaka E.L."/>
            <person name="Frigard R.A."/>
            <person name="Pippel M."/>
            <person name="Attardo G.M."/>
            <person name="Benoit J.B."/>
            <person name="Bornberg-Bauer E."/>
            <person name="Tobe S.S."/>
        </authorList>
    </citation>
    <scope>NUCLEOTIDE SEQUENCE</scope>
    <source>
        <strain evidence="1">Stay&amp;Tobe</strain>
    </source>
</reference>
<reference evidence="1" key="2">
    <citation type="submission" date="2023-05" db="EMBL/GenBank/DDBJ databases">
        <authorList>
            <person name="Fouks B."/>
        </authorList>
    </citation>
    <scope>NUCLEOTIDE SEQUENCE</scope>
    <source>
        <strain evidence="1">Stay&amp;Tobe</strain>
        <tissue evidence="1">Testes</tissue>
    </source>
</reference>
<comment type="caution">
    <text evidence="1">The sequence shown here is derived from an EMBL/GenBank/DDBJ whole genome shotgun (WGS) entry which is preliminary data.</text>
</comment>
<feature type="non-terminal residue" evidence="1">
    <location>
        <position position="127"/>
    </location>
</feature>
<sequence>LSGFVIGEQKDCKYQLYIYTQYYTKDSVNMSADPHLETPPYVGIQASNTLIRVEENKRSVKDKNKEQTQMGTPEVHLQRSNLTVLPADIHFGLEDCLSVVCSYFLICLNSHPVKRSKSKKRSKQEIK</sequence>
<feature type="non-terminal residue" evidence="1">
    <location>
        <position position="1"/>
    </location>
</feature>
<gene>
    <name evidence="1" type="ORF">L9F63_014122</name>
</gene>
<protein>
    <submittedName>
        <fullName evidence="1">Uncharacterized protein</fullName>
    </submittedName>
</protein>
<accession>A0AAD8A9B1</accession>
<name>A0AAD8A9B1_DIPPU</name>
<keyword evidence="2" id="KW-1185">Reference proteome</keyword>
<dbReference type="EMBL" id="JASPKZ010003044">
    <property type="protein sequence ID" value="KAJ9594510.1"/>
    <property type="molecule type" value="Genomic_DNA"/>
</dbReference>
<dbReference type="AlphaFoldDB" id="A0AAD8A9B1"/>
<evidence type="ECO:0000313" key="2">
    <source>
        <dbReference type="Proteomes" id="UP001233999"/>
    </source>
</evidence>
<organism evidence="1 2">
    <name type="scientific">Diploptera punctata</name>
    <name type="common">Pacific beetle cockroach</name>
    <dbReference type="NCBI Taxonomy" id="6984"/>
    <lineage>
        <taxon>Eukaryota</taxon>
        <taxon>Metazoa</taxon>
        <taxon>Ecdysozoa</taxon>
        <taxon>Arthropoda</taxon>
        <taxon>Hexapoda</taxon>
        <taxon>Insecta</taxon>
        <taxon>Pterygota</taxon>
        <taxon>Neoptera</taxon>
        <taxon>Polyneoptera</taxon>
        <taxon>Dictyoptera</taxon>
        <taxon>Blattodea</taxon>
        <taxon>Blaberoidea</taxon>
        <taxon>Blaberidae</taxon>
        <taxon>Diplopterinae</taxon>
        <taxon>Diploptera</taxon>
    </lineage>
</organism>